<comment type="subcellular location">
    <subcellularLocation>
        <location evidence="1">Nucleus inner membrane</location>
        <topology evidence="1">Multi-pass membrane protein</topology>
    </subcellularLocation>
</comment>
<name>A0A5A9NEC3_9TELE</name>
<feature type="domain" description="Transmembrane protein 201 C-terminal" evidence="10">
    <location>
        <begin position="189"/>
        <end position="377"/>
    </location>
</feature>
<feature type="transmembrane region" description="Helical" evidence="8">
    <location>
        <begin position="623"/>
        <end position="647"/>
    </location>
</feature>
<evidence type="ECO:0000256" key="2">
    <source>
        <dbReference type="ARBA" id="ARBA00007600"/>
    </source>
</evidence>
<dbReference type="Pfam" id="PF10476">
    <property type="entry name" value="DUF2448"/>
    <property type="match status" value="1"/>
</dbReference>
<feature type="transmembrane region" description="Helical" evidence="8">
    <location>
        <begin position="210"/>
        <end position="230"/>
    </location>
</feature>
<dbReference type="PANTHER" id="PTHR28646:SF1">
    <property type="entry name" value="TRANSMEMBRANE PROTEIN 201"/>
    <property type="match status" value="1"/>
</dbReference>
<accession>A0A5A9NEC3</accession>
<evidence type="ECO:0000256" key="5">
    <source>
        <dbReference type="ARBA" id="ARBA00023136"/>
    </source>
</evidence>
<comment type="similarity">
    <text evidence="2">Belongs to the TMEM201 family.</text>
</comment>
<evidence type="ECO:0000256" key="1">
    <source>
        <dbReference type="ARBA" id="ARBA00004473"/>
    </source>
</evidence>
<comment type="caution">
    <text evidence="11">The sequence shown here is derived from an EMBL/GenBank/DDBJ whole genome shotgun (WGS) entry which is preliminary data.</text>
</comment>
<proteinExistence type="inferred from homology"/>
<evidence type="ECO:0000256" key="7">
    <source>
        <dbReference type="SAM" id="MobiDB-lite"/>
    </source>
</evidence>
<evidence type="ECO:0000313" key="12">
    <source>
        <dbReference type="Proteomes" id="UP000324632"/>
    </source>
</evidence>
<keyword evidence="6" id="KW-0539">Nucleus</keyword>
<dbReference type="GO" id="GO:0005637">
    <property type="term" value="C:nuclear inner membrane"/>
    <property type="evidence" value="ECO:0007669"/>
    <property type="project" value="UniProtKB-SubCell"/>
</dbReference>
<evidence type="ECO:0000256" key="6">
    <source>
        <dbReference type="ARBA" id="ARBA00023242"/>
    </source>
</evidence>
<feature type="compositionally biased region" description="Low complexity" evidence="7">
    <location>
        <begin position="499"/>
        <end position="512"/>
    </location>
</feature>
<dbReference type="AlphaFoldDB" id="A0A5A9NEC3"/>
<protein>
    <submittedName>
        <fullName evidence="11">Transmembrane protein 201</fullName>
    </submittedName>
</protein>
<dbReference type="GO" id="GO:0051015">
    <property type="term" value="F:actin filament binding"/>
    <property type="evidence" value="ECO:0007669"/>
    <property type="project" value="TreeGrafter"/>
</dbReference>
<dbReference type="Proteomes" id="UP000324632">
    <property type="component" value="Chromosome 20"/>
</dbReference>
<dbReference type="InterPro" id="IPR040041">
    <property type="entry name" value="TMEM201"/>
</dbReference>
<keyword evidence="3 8" id="KW-0812">Transmembrane</keyword>
<dbReference type="InterPro" id="IPR018861">
    <property type="entry name" value="TMEM201_C"/>
</dbReference>
<dbReference type="GO" id="GO:0030473">
    <property type="term" value="P:nuclear migration along microtubule"/>
    <property type="evidence" value="ECO:0007669"/>
    <property type="project" value="TreeGrafter"/>
</dbReference>
<feature type="domain" description="Ima1 N-terminal" evidence="9">
    <location>
        <begin position="45"/>
        <end position="168"/>
    </location>
</feature>
<evidence type="ECO:0000313" key="11">
    <source>
        <dbReference type="EMBL" id="KAA0707209.1"/>
    </source>
</evidence>
<evidence type="ECO:0000256" key="4">
    <source>
        <dbReference type="ARBA" id="ARBA00022989"/>
    </source>
</evidence>
<dbReference type="GO" id="GO:0005521">
    <property type="term" value="F:lamin binding"/>
    <property type="evidence" value="ECO:0007669"/>
    <property type="project" value="TreeGrafter"/>
</dbReference>
<dbReference type="Pfam" id="PF09779">
    <property type="entry name" value="Ima1_N"/>
    <property type="match status" value="1"/>
</dbReference>
<evidence type="ECO:0000256" key="3">
    <source>
        <dbReference type="ARBA" id="ARBA00022692"/>
    </source>
</evidence>
<evidence type="ECO:0000259" key="10">
    <source>
        <dbReference type="Pfam" id="PF10476"/>
    </source>
</evidence>
<organism evidence="11 12">
    <name type="scientific">Triplophysa tibetana</name>
    <dbReference type="NCBI Taxonomy" id="1572043"/>
    <lineage>
        <taxon>Eukaryota</taxon>
        <taxon>Metazoa</taxon>
        <taxon>Chordata</taxon>
        <taxon>Craniata</taxon>
        <taxon>Vertebrata</taxon>
        <taxon>Euteleostomi</taxon>
        <taxon>Actinopterygii</taxon>
        <taxon>Neopterygii</taxon>
        <taxon>Teleostei</taxon>
        <taxon>Ostariophysi</taxon>
        <taxon>Cypriniformes</taxon>
        <taxon>Nemacheilidae</taxon>
        <taxon>Triplophysa</taxon>
    </lineage>
</organism>
<keyword evidence="5 8" id="KW-0472">Membrane</keyword>
<keyword evidence="12" id="KW-1185">Reference proteome</keyword>
<evidence type="ECO:0000256" key="8">
    <source>
        <dbReference type="SAM" id="Phobius"/>
    </source>
</evidence>
<dbReference type="PANTHER" id="PTHR28646">
    <property type="entry name" value="TRANSMEMBRANE PROTEIN 201"/>
    <property type="match status" value="1"/>
</dbReference>
<reference evidence="11 12" key="1">
    <citation type="journal article" date="2019" name="Mol. Ecol. Resour.">
        <title>Chromosome-level genome assembly of Triplophysa tibetana, a fish adapted to the harsh high-altitude environment of the Tibetan Plateau.</title>
        <authorList>
            <person name="Yang X."/>
            <person name="Liu H."/>
            <person name="Ma Z."/>
            <person name="Zou Y."/>
            <person name="Zou M."/>
            <person name="Mao Y."/>
            <person name="Li X."/>
            <person name="Wang H."/>
            <person name="Chen T."/>
            <person name="Wang W."/>
            <person name="Yang R."/>
        </authorList>
    </citation>
    <scope>NUCLEOTIDE SEQUENCE [LARGE SCALE GENOMIC DNA]</scope>
    <source>
        <strain evidence="11">TTIB1903HZAU</strain>
        <tissue evidence="11">Muscle</tissue>
    </source>
</reference>
<dbReference type="InterPro" id="IPR018617">
    <property type="entry name" value="Ima1_N"/>
</dbReference>
<feature type="transmembrane region" description="Helical" evidence="8">
    <location>
        <begin position="12"/>
        <end position="32"/>
    </location>
</feature>
<evidence type="ECO:0000259" key="9">
    <source>
        <dbReference type="Pfam" id="PF09779"/>
    </source>
</evidence>
<feature type="region of interest" description="Disordered" evidence="7">
    <location>
        <begin position="469"/>
        <end position="522"/>
    </location>
</feature>
<feature type="region of interest" description="Disordered" evidence="7">
    <location>
        <begin position="593"/>
        <end position="612"/>
    </location>
</feature>
<sequence>MEAFNNILLQYPPFLVGGVGATAIAAGGALLYKIATRKKPTHVNVNCWFCNKETVVPYGNRNCWDCPYCEQYNGFQENGDYNKPIPAQYMEHLNHGVSAGVPETSKTLQWVNCQMLLCKKCNSNQTLKIKQLASFIPRDDDNYDEEIEVYKHHLEQTYKLCRPCQTAVEYYIKHQNRQLRGLLFNHQLKRSRDTEKAFVKSTYTLTTPGWLILLRVLAFLACAFLVAVALPGSEYVTQLVAPALPNDTESKANETSKMWNDLWQQVNQRIRGEPEAAASFMQTLINSIMIGPFVVLWNEMCLNQLNVICVKLILTLTAGLHGKAIILRMDIKVAYVMQCRVLLLRNSENGSKAIVLTESDITELVKVWLCVLLACASELHIVKFATISSPELYYSNRSPMLSTPASGSSSFIPTPPPNLSQLLVRQQIHRTRKASPSSLPGRLNRALSLGTIPSLARADSGFLFSGSRPSLQYKDSPPSDYYSLKSGSRPSSPAPSPTPSVAGSVTSTSSSARQRRPLISPARLNIGGQKLQLFPSPLETFSSVSPPLFLPEQSHVHGGGFLPDVPHFHSHNNGSLIDEGSVYEHAVKRMGSSSGSSDCHADTTTGNGTDSQSEWKGFLGLSLWPGLLFASLTINISFICFYLYYIWR</sequence>
<dbReference type="EMBL" id="SOYY01000020">
    <property type="protein sequence ID" value="KAA0707209.1"/>
    <property type="molecule type" value="Genomic_DNA"/>
</dbReference>
<gene>
    <name evidence="11" type="ORF">E1301_Tti002530</name>
</gene>
<keyword evidence="4 8" id="KW-1133">Transmembrane helix</keyword>